<name>A0ABQ1WDQ7_9BACT</name>
<dbReference type="RefSeq" id="WP_188555822.1">
    <property type="nucleotide sequence ID" value="NZ_BMGS01000001.1"/>
</dbReference>
<sequence length="125" mass="14489">MEKLLKDYALNDGEIISLKINAAYTFNSEPVLRQASVELLIRKRARNAWMPCVLQIELDEILSLRLNEDFASPRYSDIVFKRIEDDRWYLSLDPYGNSGEPHEEDNLVIVAKSVKIDEGVTQDRF</sequence>
<reference evidence="2" key="1">
    <citation type="journal article" date="2019" name="Int. J. Syst. Evol. Microbiol.">
        <title>The Global Catalogue of Microorganisms (GCM) 10K type strain sequencing project: providing services to taxonomists for standard genome sequencing and annotation.</title>
        <authorList>
            <consortium name="The Broad Institute Genomics Platform"/>
            <consortium name="The Broad Institute Genome Sequencing Center for Infectious Disease"/>
            <person name="Wu L."/>
            <person name="Ma J."/>
        </authorList>
    </citation>
    <scope>NUCLEOTIDE SEQUENCE [LARGE SCALE GENOMIC DNA]</scope>
    <source>
        <strain evidence="2">CGMCC 1.12990</strain>
    </source>
</reference>
<dbReference type="Proteomes" id="UP000601361">
    <property type="component" value="Unassembled WGS sequence"/>
</dbReference>
<evidence type="ECO:0000313" key="1">
    <source>
        <dbReference type="EMBL" id="GGG27574.1"/>
    </source>
</evidence>
<organism evidence="1 2">
    <name type="scientific">Hymenobacter glacieicola</name>
    <dbReference type="NCBI Taxonomy" id="1562124"/>
    <lineage>
        <taxon>Bacteria</taxon>
        <taxon>Pseudomonadati</taxon>
        <taxon>Bacteroidota</taxon>
        <taxon>Cytophagia</taxon>
        <taxon>Cytophagales</taxon>
        <taxon>Hymenobacteraceae</taxon>
        <taxon>Hymenobacter</taxon>
    </lineage>
</organism>
<evidence type="ECO:0008006" key="3">
    <source>
        <dbReference type="Google" id="ProtNLM"/>
    </source>
</evidence>
<keyword evidence="2" id="KW-1185">Reference proteome</keyword>
<protein>
    <recommendedName>
        <fullName evidence="3">DUF1883 domain-containing protein</fullName>
    </recommendedName>
</protein>
<gene>
    <name evidence="1" type="ORF">GCM10011378_00500</name>
</gene>
<dbReference type="EMBL" id="BMGS01000001">
    <property type="protein sequence ID" value="GGG27574.1"/>
    <property type="molecule type" value="Genomic_DNA"/>
</dbReference>
<accession>A0ABQ1WDQ7</accession>
<proteinExistence type="predicted"/>
<comment type="caution">
    <text evidence="1">The sequence shown here is derived from an EMBL/GenBank/DDBJ whole genome shotgun (WGS) entry which is preliminary data.</text>
</comment>
<evidence type="ECO:0000313" key="2">
    <source>
        <dbReference type="Proteomes" id="UP000601361"/>
    </source>
</evidence>